<comment type="caution">
    <text evidence="2">The sequence shown here is derived from an EMBL/GenBank/DDBJ whole genome shotgun (WGS) entry which is preliminary data.</text>
</comment>
<feature type="compositionally biased region" description="Polar residues" evidence="1">
    <location>
        <begin position="23"/>
        <end position="35"/>
    </location>
</feature>
<accession>A0A818D5B3</accession>
<feature type="region of interest" description="Disordered" evidence="1">
    <location>
        <begin position="20"/>
        <end position="46"/>
    </location>
</feature>
<name>A0A818D5B3_9BILA</name>
<gene>
    <name evidence="2" type="ORF">KIK155_LOCUS11721</name>
    <name evidence="3" type="ORF">TOA249_LOCUS700</name>
</gene>
<evidence type="ECO:0000313" key="4">
    <source>
        <dbReference type="Proteomes" id="UP000663865"/>
    </source>
</evidence>
<reference evidence="2" key="1">
    <citation type="submission" date="2021-02" db="EMBL/GenBank/DDBJ databases">
        <authorList>
            <person name="Nowell W R."/>
        </authorList>
    </citation>
    <scope>NUCLEOTIDE SEQUENCE</scope>
</reference>
<sequence length="267" mass="30891">MSHHHHHHHHHLKRLQHDVNPDLHSSSYNQHAPHSTKQHKDSLDHRSRIPNEEIIRESIQNFTLSANNKTKLSRPFNPGPQRARRGGSRHNGHHWHSSSLSLPKRTINYDLAESFMDHSTNGLSSDLYKIKFKHSTKIWPNGRFMNYKEKLDKSDGNMIDIACTRTFPVVAKRKKIQEVNQNERNNQQNISMVIATAQLLNSLDPVIQEEKRKQVNQQSNFYANLFGGRKIPRLPTTAQIKKMDPPTTSTPLVSTSLLTDNYEHHQS</sequence>
<protein>
    <submittedName>
        <fullName evidence="2">Uncharacterized protein</fullName>
    </submittedName>
</protein>
<evidence type="ECO:0000313" key="3">
    <source>
        <dbReference type="EMBL" id="CAF4468094.1"/>
    </source>
</evidence>
<feature type="compositionally biased region" description="Low complexity" evidence="1">
    <location>
        <begin position="245"/>
        <end position="259"/>
    </location>
</feature>
<feature type="compositionally biased region" description="Basic residues" evidence="1">
    <location>
        <begin position="82"/>
        <end position="96"/>
    </location>
</feature>
<dbReference type="EMBL" id="CAJNYV010001871">
    <property type="protein sequence ID" value="CAF3441980.1"/>
    <property type="molecule type" value="Genomic_DNA"/>
</dbReference>
<proteinExistence type="predicted"/>
<dbReference type="EMBL" id="CAJOBS010000016">
    <property type="protein sequence ID" value="CAF4468094.1"/>
    <property type="molecule type" value="Genomic_DNA"/>
</dbReference>
<dbReference type="AlphaFoldDB" id="A0A818D5B3"/>
<feature type="compositionally biased region" description="Polar residues" evidence="1">
    <location>
        <begin position="61"/>
        <end position="70"/>
    </location>
</feature>
<dbReference type="Proteomes" id="UP000663865">
    <property type="component" value="Unassembled WGS sequence"/>
</dbReference>
<evidence type="ECO:0000256" key="1">
    <source>
        <dbReference type="SAM" id="MobiDB-lite"/>
    </source>
</evidence>
<evidence type="ECO:0000313" key="2">
    <source>
        <dbReference type="EMBL" id="CAF3441980.1"/>
    </source>
</evidence>
<feature type="region of interest" description="Disordered" evidence="1">
    <location>
        <begin position="239"/>
        <end position="267"/>
    </location>
</feature>
<organism evidence="2 4">
    <name type="scientific">Rotaria socialis</name>
    <dbReference type="NCBI Taxonomy" id="392032"/>
    <lineage>
        <taxon>Eukaryota</taxon>
        <taxon>Metazoa</taxon>
        <taxon>Spiralia</taxon>
        <taxon>Gnathifera</taxon>
        <taxon>Rotifera</taxon>
        <taxon>Eurotatoria</taxon>
        <taxon>Bdelloidea</taxon>
        <taxon>Philodinida</taxon>
        <taxon>Philodinidae</taxon>
        <taxon>Rotaria</taxon>
    </lineage>
</organism>
<dbReference type="Proteomes" id="UP000663838">
    <property type="component" value="Unassembled WGS sequence"/>
</dbReference>
<feature type="region of interest" description="Disordered" evidence="1">
    <location>
        <begin position="61"/>
        <end position="100"/>
    </location>
</feature>